<accession>A0A0R3UFU2</accession>
<name>A0A0R3UFU2_MESCO</name>
<evidence type="ECO:0000256" key="1">
    <source>
        <dbReference type="ARBA" id="ARBA00036993"/>
    </source>
</evidence>
<reference evidence="3 4" key="1">
    <citation type="submission" date="2018-10" db="EMBL/GenBank/DDBJ databases">
        <authorList>
            <consortium name="Pathogen Informatics"/>
        </authorList>
    </citation>
    <scope>NUCLEOTIDE SEQUENCE [LARGE SCALE GENOMIC DNA]</scope>
</reference>
<protein>
    <recommendedName>
        <fullName evidence="2">THAP4-like heme-binding domain-containing protein</fullName>
    </recommendedName>
</protein>
<comment type="catalytic activity">
    <reaction evidence="1">
        <text>peroxynitrite = nitrate</text>
        <dbReference type="Rhea" id="RHEA:63116"/>
        <dbReference type="ChEBI" id="CHEBI:17632"/>
        <dbReference type="ChEBI" id="CHEBI:25941"/>
    </reaction>
    <physiologicalReaction direction="left-to-right" evidence="1">
        <dbReference type="Rhea" id="RHEA:63117"/>
    </physiologicalReaction>
</comment>
<dbReference type="PANTHER" id="PTHR15854">
    <property type="entry name" value="THAP4 PROTEIN"/>
    <property type="match status" value="1"/>
</dbReference>
<dbReference type="OrthoDB" id="6247413at2759"/>
<evidence type="ECO:0000259" key="2">
    <source>
        <dbReference type="Pfam" id="PF08768"/>
    </source>
</evidence>
<dbReference type="GO" id="GO:0008289">
    <property type="term" value="F:lipid binding"/>
    <property type="evidence" value="ECO:0007669"/>
    <property type="project" value="UniProtKB-KW"/>
</dbReference>
<proteinExistence type="predicted"/>
<keyword evidence="4" id="KW-1185">Reference proteome</keyword>
<dbReference type="EMBL" id="UXSR01005229">
    <property type="protein sequence ID" value="VDD80014.1"/>
    <property type="molecule type" value="Genomic_DNA"/>
</dbReference>
<dbReference type="AlphaFoldDB" id="A0A0R3UFU2"/>
<dbReference type="InterPro" id="IPR012674">
    <property type="entry name" value="Calycin"/>
</dbReference>
<gene>
    <name evidence="3" type="ORF">MCOS_LOCUS6017</name>
</gene>
<evidence type="ECO:0000313" key="4">
    <source>
        <dbReference type="Proteomes" id="UP000267029"/>
    </source>
</evidence>
<dbReference type="InterPro" id="IPR014878">
    <property type="entry name" value="THAP4-like_heme-bd"/>
</dbReference>
<dbReference type="Gene3D" id="2.40.128.20">
    <property type="match status" value="1"/>
</dbReference>
<sequence length="179" mass="20537">MGLRPEQRSHQVHLGDCPVHKSLQPFTKLLGEWEGEGYMSLYTPTRYPCSEHISIGHIGQPSFTYSSMAHSQEAFRHRDMGFFFFTEATQKMQFMVSDNTGHVCIMTGTPKVDSKKIEMVLETELCEGHPLPGKPQTIKVCREITLVDEDTLMQKVYIYTTRKAELTLHTDMVYKRSAM</sequence>
<dbReference type="PANTHER" id="PTHR15854:SF4">
    <property type="entry name" value="PEROXYNITRITE ISOMERASE THAP4"/>
    <property type="match status" value="1"/>
</dbReference>
<dbReference type="SUPFAM" id="SSF50814">
    <property type="entry name" value="Lipocalins"/>
    <property type="match status" value="1"/>
</dbReference>
<feature type="domain" description="THAP4-like heme-binding" evidence="2">
    <location>
        <begin position="23"/>
        <end position="176"/>
    </location>
</feature>
<evidence type="ECO:0000313" key="3">
    <source>
        <dbReference type="EMBL" id="VDD80014.1"/>
    </source>
</evidence>
<dbReference type="Pfam" id="PF08768">
    <property type="entry name" value="THAP4_heme-bd"/>
    <property type="match status" value="1"/>
</dbReference>
<dbReference type="InterPro" id="IPR045165">
    <property type="entry name" value="Nitrobindin"/>
</dbReference>
<dbReference type="Proteomes" id="UP000267029">
    <property type="component" value="Unassembled WGS sequence"/>
</dbReference>
<organism evidence="3 4">
    <name type="scientific">Mesocestoides corti</name>
    <name type="common">Flatworm</name>
    <dbReference type="NCBI Taxonomy" id="53468"/>
    <lineage>
        <taxon>Eukaryota</taxon>
        <taxon>Metazoa</taxon>
        <taxon>Spiralia</taxon>
        <taxon>Lophotrochozoa</taxon>
        <taxon>Platyhelminthes</taxon>
        <taxon>Cestoda</taxon>
        <taxon>Eucestoda</taxon>
        <taxon>Cyclophyllidea</taxon>
        <taxon>Mesocestoididae</taxon>
        <taxon>Mesocestoides</taxon>
    </lineage>
</organism>